<sequence>MYVNKQDQNRLVIKLVTGFAVAVASFGFAYFWIGFLPGNGLQFSGRAASFSECFYFSVVTITTLGYGDVTPLGFAKLIASGEAIFGLIYVGYAISQVVSFKQEALISYLANDRIIQTYDLCLSDIADAKEMIADRRRAIQAKHPVNKEEYFYFRMNPFYAAFKAMRVLIGYTTHIEHIAKAGEMSERIERAAHHVEEVAGFTRKLVNIIISEKIDWKTDRTVMLLTELCETIETFAIRFTKHTKYAKLPYKGGGLYIDVITDITNDIRGKLPGETIKYKDYKSRSATQRRISRAKPNAPARGLTSGSTRTRTLRVRAG</sequence>
<dbReference type="Pfam" id="PF07885">
    <property type="entry name" value="Ion_trans_2"/>
    <property type="match status" value="1"/>
</dbReference>
<keyword evidence="4" id="KW-0407">Ion channel</keyword>
<protein>
    <submittedName>
        <fullName evidence="4">Potassium channel family protein</fullName>
    </submittedName>
</protein>
<evidence type="ECO:0000256" key="2">
    <source>
        <dbReference type="SAM" id="Phobius"/>
    </source>
</evidence>
<keyword evidence="4" id="KW-0406">Ion transport</keyword>
<organism evidence="4">
    <name type="scientific">Castellaniella ginsengisoli</name>
    <dbReference type="NCBI Taxonomy" id="546114"/>
    <lineage>
        <taxon>Bacteria</taxon>
        <taxon>Pseudomonadati</taxon>
        <taxon>Pseudomonadota</taxon>
        <taxon>Betaproteobacteria</taxon>
        <taxon>Burkholderiales</taxon>
        <taxon>Alcaligenaceae</taxon>
        <taxon>Castellaniella</taxon>
    </lineage>
</organism>
<gene>
    <name evidence="4" type="ORF">ABRZ09_10045</name>
</gene>
<dbReference type="EMBL" id="CP158255">
    <property type="protein sequence ID" value="XDJ49588.1"/>
    <property type="molecule type" value="Genomic_DNA"/>
</dbReference>
<reference evidence="4" key="1">
    <citation type="submission" date="2024-05" db="EMBL/GenBank/DDBJ databases">
        <authorList>
            <person name="Luo Y.-C."/>
            <person name="Nicholds J."/>
            <person name="Mortimer T."/>
            <person name="Maboni G."/>
        </authorList>
    </citation>
    <scope>NUCLEOTIDE SEQUENCE</scope>
    <source>
        <strain evidence="4">151108</strain>
    </source>
</reference>
<feature type="domain" description="Potassium channel" evidence="3">
    <location>
        <begin position="20"/>
        <end position="100"/>
    </location>
</feature>
<evidence type="ECO:0000259" key="3">
    <source>
        <dbReference type="Pfam" id="PF07885"/>
    </source>
</evidence>
<dbReference type="Gene3D" id="1.10.287.70">
    <property type="match status" value="1"/>
</dbReference>
<evidence type="ECO:0000313" key="4">
    <source>
        <dbReference type="EMBL" id="XDJ49588.1"/>
    </source>
</evidence>
<dbReference type="InterPro" id="IPR013099">
    <property type="entry name" value="K_chnl_dom"/>
</dbReference>
<dbReference type="GO" id="GO:0034220">
    <property type="term" value="P:monoatomic ion transmembrane transport"/>
    <property type="evidence" value="ECO:0007669"/>
    <property type="project" value="UniProtKB-KW"/>
</dbReference>
<name>A0AB39D5K4_9BURK</name>
<keyword evidence="2" id="KW-0472">Membrane</keyword>
<feature type="transmembrane region" description="Helical" evidence="2">
    <location>
        <begin position="12"/>
        <end position="35"/>
    </location>
</feature>
<dbReference type="RefSeq" id="WP_368646693.1">
    <property type="nucleotide sequence ID" value="NZ_CP158255.1"/>
</dbReference>
<accession>A0AB39D5K4</accession>
<dbReference type="AlphaFoldDB" id="A0AB39D5K4"/>
<feature type="region of interest" description="Disordered" evidence="1">
    <location>
        <begin position="282"/>
        <end position="318"/>
    </location>
</feature>
<evidence type="ECO:0000256" key="1">
    <source>
        <dbReference type="SAM" id="MobiDB-lite"/>
    </source>
</evidence>
<dbReference type="SUPFAM" id="SSF81324">
    <property type="entry name" value="Voltage-gated potassium channels"/>
    <property type="match status" value="1"/>
</dbReference>
<keyword evidence="2" id="KW-1133">Transmembrane helix</keyword>
<proteinExistence type="predicted"/>
<keyword evidence="4" id="KW-0813">Transport</keyword>
<keyword evidence="2" id="KW-0812">Transmembrane</keyword>
<feature type="compositionally biased region" description="Low complexity" evidence="1">
    <location>
        <begin position="301"/>
        <end position="310"/>
    </location>
</feature>